<proteinExistence type="predicted"/>
<sequence length="170" mass="19099">MIASQESLGSTSRLCCCTSESKRSIRVVFGSPTEFNARVGLVIAWKVCKVKSNHILNRKSRLNLKRIEEELAKRDVAYVSQTNRFSLYLGTLLDLIRKWDSRSHGSTRDHMKGVSGHGETYFELKRAFESQKNSRSTSQTRCCPSESIGPLRVVFGNLIGFNARIGQVIA</sequence>
<evidence type="ECO:0000313" key="1">
    <source>
        <dbReference type="EMBL" id="KAF7844212.1"/>
    </source>
</evidence>
<organism evidence="1 2">
    <name type="scientific">Senna tora</name>
    <dbReference type="NCBI Taxonomy" id="362788"/>
    <lineage>
        <taxon>Eukaryota</taxon>
        <taxon>Viridiplantae</taxon>
        <taxon>Streptophyta</taxon>
        <taxon>Embryophyta</taxon>
        <taxon>Tracheophyta</taxon>
        <taxon>Spermatophyta</taxon>
        <taxon>Magnoliopsida</taxon>
        <taxon>eudicotyledons</taxon>
        <taxon>Gunneridae</taxon>
        <taxon>Pentapetalae</taxon>
        <taxon>rosids</taxon>
        <taxon>fabids</taxon>
        <taxon>Fabales</taxon>
        <taxon>Fabaceae</taxon>
        <taxon>Caesalpinioideae</taxon>
        <taxon>Cassia clade</taxon>
        <taxon>Senna</taxon>
    </lineage>
</organism>
<dbReference type="EMBL" id="JAAIUW010000001">
    <property type="protein sequence ID" value="KAF7844212.1"/>
    <property type="molecule type" value="Genomic_DNA"/>
</dbReference>
<evidence type="ECO:0000313" key="2">
    <source>
        <dbReference type="Proteomes" id="UP000634136"/>
    </source>
</evidence>
<dbReference type="Proteomes" id="UP000634136">
    <property type="component" value="Unassembled WGS sequence"/>
</dbReference>
<protein>
    <submittedName>
        <fullName evidence="1">Uncharacterized protein</fullName>
    </submittedName>
</protein>
<dbReference type="AlphaFoldDB" id="A0A834XFL0"/>
<comment type="caution">
    <text evidence="1">The sequence shown here is derived from an EMBL/GenBank/DDBJ whole genome shotgun (WGS) entry which is preliminary data.</text>
</comment>
<name>A0A834XFL0_9FABA</name>
<accession>A0A834XFL0</accession>
<reference evidence="1" key="1">
    <citation type="submission" date="2020-09" db="EMBL/GenBank/DDBJ databases">
        <title>Genome-Enabled Discovery of Anthraquinone Biosynthesis in Senna tora.</title>
        <authorList>
            <person name="Kang S.-H."/>
            <person name="Pandey R.P."/>
            <person name="Lee C.-M."/>
            <person name="Sim J.-S."/>
            <person name="Jeong J.-T."/>
            <person name="Choi B.-S."/>
            <person name="Jung M."/>
            <person name="Ginzburg D."/>
            <person name="Zhao K."/>
            <person name="Won S.Y."/>
            <person name="Oh T.-J."/>
            <person name="Yu Y."/>
            <person name="Kim N.-H."/>
            <person name="Lee O.R."/>
            <person name="Lee T.-H."/>
            <person name="Bashyal P."/>
            <person name="Kim T.-S."/>
            <person name="Lee W.-H."/>
            <person name="Kawkins C."/>
            <person name="Kim C.-K."/>
            <person name="Kim J.S."/>
            <person name="Ahn B.O."/>
            <person name="Rhee S.Y."/>
            <person name="Sohng J.K."/>
        </authorList>
    </citation>
    <scope>NUCLEOTIDE SEQUENCE</scope>
    <source>
        <tissue evidence="1">Leaf</tissue>
    </source>
</reference>
<gene>
    <name evidence="1" type="ORF">G2W53_001117</name>
</gene>
<keyword evidence="2" id="KW-1185">Reference proteome</keyword>